<dbReference type="GeneID" id="98320088"/>
<dbReference type="SUPFAM" id="SSF53659">
    <property type="entry name" value="Isocitrate/Isopropylmalate dehydrogenase-like"/>
    <property type="match status" value="1"/>
</dbReference>
<dbReference type="InterPro" id="IPR042112">
    <property type="entry name" value="P_AcTrfase_dom2"/>
</dbReference>
<dbReference type="Pfam" id="PF01515">
    <property type="entry name" value="PTA_PTB"/>
    <property type="match status" value="1"/>
</dbReference>
<dbReference type="PATRIC" id="fig|1423750.3.peg.2479"/>
<evidence type="ECO:0000313" key="6">
    <source>
        <dbReference type="Proteomes" id="UP000051451"/>
    </source>
</evidence>
<dbReference type="Gene3D" id="3.40.50.10950">
    <property type="match status" value="1"/>
</dbReference>
<name>A0A0R1VMA3_9LACO</name>
<dbReference type="PIRSF" id="PIRSF000428">
    <property type="entry name" value="P_Ac_trans"/>
    <property type="match status" value="1"/>
</dbReference>
<evidence type="ECO:0000313" key="5">
    <source>
        <dbReference type="EMBL" id="KRM04035.1"/>
    </source>
</evidence>
<dbReference type="Proteomes" id="UP000051451">
    <property type="component" value="Unassembled WGS sequence"/>
</dbReference>
<dbReference type="PANTHER" id="PTHR43356">
    <property type="entry name" value="PHOSPHATE ACETYLTRANSFERASE"/>
    <property type="match status" value="1"/>
</dbReference>
<comment type="caution">
    <text evidence="5">The sequence shown here is derived from an EMBL/GenBank/DDBJ whole genome shotgun (WGS) entry which is preliminary data.</text>
</comment>
<dbReference type="PANTHER" id="PTHR43356:SF1">
    <property type="entry name" value="PHOSPHATE ACETYLTRANSFERASE EUTD"/>
    <property type="match status" value="1"/>
</dbReference>
<accession>A0A0R1VMA3</accession>
<comment type="similarity">
    <text evidence="1">Belongs to the phosphate acetyltransferase and butyryltransferase family.</text>
</comment>
<dbReference type="EMBL" id="AZGB01000030">
    <property type="protein sequence ID" value="KRM04035.1"/>
    <property type="molecule type" value="Genomic_DNA"/>
</dbReference>
<dbReference type="InterPro" id="IPR050500">
    <property type="entry name" value="Phos_Acetyltrans/Butyryltrans"/>
</dbReference>
<keyword evidence="3" id="KW-0012">Acyltransferase</keyword>
<gene>
    <name evidence="5" type="ORF">FC89_GL002438</name>
</gene>
<organism evidence="5 6">
    <name type="scientific">Liquorilactobacillus ghanensis DSM 18630</name>
    <dbReference type="NCBI Taxonomy" id="1423750"/>
    <lineage>
        <taxon>Bacteria</taxon>
        <taxon>Bacillati</taxon>
        <taxon>Bacillota</taxon>
        <taxon>Bacilli</taxon>
        <taxon>Lactobacillales</taxon>
        <taxon>Lactobacillaceae</taxon>
        <taxon>Liquorilactobacillus</taxon>
    </lineage>
</organism>
<evidence type="ECO:0000256" key="2">
    <source>
        <dbReference type="ARBA" id="ARBA00022679"/>
    </source>
</evidence>
<dbReference type="InterPro" id="IPR002505">
    <property type="entry name" value="PTA_PTB"/>
</dbReference>
<protein>
    <submittedName>
        <fullName evidence="5">Phosphate acetyltransferase</fullName>
    </submittedName>
</protein>
<evidence type="ECO:0000259" key="4">
    <source>
        <dbReference type="Pfam" id="PF01515"/>
    </source>
</evidence>
<feature type="domain" description="Phosphate acetyl/butaryl transferase" evidence="4">
    <location>
        <begin position="9"/>
        <end position="322"/>
    </location>
</feature>
<keyword evidence="6" id="KW-1185">Reference proteome</keyword>
<evidence type="ECO:0000256" key="1">
    <source>
        <dbReference type="ARBA" id="ARBA00005656"/>
    </source>
</evidence>
<sequence>MGLIERVKFELANQAIKKVIFTEGSDLRILKAAVELINEKICQPIILDQKEKMQELAEKNKIDLSGVELLDAADENLQKKVIYAYLTADPVAKSEKRLQRLSKKSLNLSMMMTKAGMASCSATGVVTSTTDVIIAAQQLLGVTAEYSTISSIGFQQLLTLKRTIGVADCAINLAPNAEELADIVLASADSYQKVTGDTPRIALLSYSTFGSGAGPQVDLINTTLEKISQKNSKLMVEGEMQIDAALLPEIAKIKVKRSSRVAGRANLLVFPDLAAGNIAVKCMQMFDHGTSFGPLLQGFQAGVTDFSRAATVADIVGNVCLTLIRGKN</sequence>
<proteinExistence type="inferred from homology"/>
<dbReference type="InterPro" id="IPR012147">
    <property type="entry name" value="P_Ac_Bu_trans"/>
</dbReference>
<dbReference type="RefSeq" id="WP_057872772.1">
    <property type="nucleotide sequence ID" value="NZ_AZGB01000030.1"/>
</dbReference>
<evidence type="ECO:0000256" key="3">
    <source>
        <dbReference type="ARBA" id="ARBA00023315"/>
    </source>
</evidence>
<dbReference type="Gene3D" id="3.40.50.10750">
    <property type="entry name" value="Isocitrate/Isopropylmalate dehydrogenase-like"/>
    <property type="match status" value="1"/>
</dbReference>
<dbReference type="GO" id="GO:0016746">
    <property type="term" value="F:acyltransferase activity"/>
    <property type="evidence" value="ECO:0007669"/>
    <property type="project" value="UniProtKB-KW"/>
</dbReference>
<keyword evidence="2 5" id="KW-0808">Transferase</keyword>
<reference evidence="5 6" key="1">
    <citation type="journal article" date="2015" name="Genome Announc.">
        <title>Expanding the biotechnology potential of lactobacilli through comparative genomics of 213 strains and associated genera.</title>
        <authorList>
            <person name="Sun Z."/>
            <person name="Harris H.M."/>
            <person name="McCann A."/>
            <person name="Guo C."/>
            <person name="Argimon S."/>
            <person name="Zhang W."/>
            <person name="Yang X."/>
            <person name="Jeffery I.B."/>
            <person name="Cooney J.C."/>
            <person name="Kagawa T.F."/>
            <person name="Liu W."/>
            <person name="Song Y."/>
            <person name="Salvetti E."/>
            <person name="Wrobel A."/>
            <person name="Rasinkangas P."/>
            <person name="Parkhill J."/>
            <person name="Rea M.C."/>
            <person name="O'Sullivan O."/>
            <person name="Ritari J."/>
            <person name="Douillard F.P."/>
            <person name="Paul Ross R."/>
            <person name="Yang R."/>
            <person name="Briner A.E."/>
            <person name="Felis G.E."/>
            <person name="de Vos W.M."/>
            <person name="Barrangou R."/>
            <person name="Klaenhammer T.R."/>
            <person name="Caufield P.W."/>
            <person name="Cui Y."/>
            <person name="Zhang H."/>
            <person name="O'Toole P.W."/>
        </authorList>
    </citation>
    <scope>NUCLEOTIDE SEQUENCE [LARGE SCALE GENOMIC DNA]</scope>
    <source>
        <strain evidence="5 6">DSM 18630</strain>
    </source>
</reference>
<dbReference type="STRING" id="1423750.FC89_GL002438"/>
<dbReference type="OrthoDB" id="9805787at2"/>
<dbReference type="InterPro" id="IPR042113">
    <property type="entry name" value="P_AcTrfase_dom1"/>
</dbReference>
<dbReference type="AlphaFoldDB" id="A0A0R1VMA3"/>